<reference evidence="3 4" key="1">
    <citation type="submission" date="2024-04" db="EMBL/GenBank/DDBJ databases">
        <authorList>
            <consortium name="Genoscope - CEA"/>
            <person name="William W."/>
        </authorList>
    </citation>
    <scope>NUCLEOTIDE SEQUENCE [LARGE SCALE GENOMIC DNA]</scope>
</reference>
<dbReference type="AlphaFoldDB" id="A0AAV2I982"/>
<dbReference type="Gene3D" id="3.40.50.1820">
    <property type="entry name" value="alpha/beta hydrolase"/>
    <property type="match status" value="1"/>
</dbReference>
<dbReference type="PANTHER" id="PTHR48081">
    <property type="entry name" value="AB HYDROLASE SUPERFAMILY PROTEIN C4A8.06C"/>
    <property type="match status" value="1"/>
</dbReference>
<proteinExistence type="predicted"/>
<dbReference type="PANTHER" id="PTHR48081:SF8">
    <property type="entry name" value="ALPHA_BETA HYDROLASE FOLD-3 DOMAIN-CONTAINING PROTEIN-RELATED"/>
    <property type="match status" value="1"/>
</dbReference>
<evidence type="ECO:0000259" key="2">
    <source>
        <dbReference type="Pfam" id="PF07859"/>
    </source>
</evidence>
<dbReference type="EMBL" id="CAXITT010000506">
    <property type="protein sequence ID" value="CAL1542778.1"/>
    <property type="molecule type" value="Genomic_DNA"/>
</dbReference>
<name>A0AAV2I982_LYMST</name>
<evidence type="ECO:0000256" key="1">
    <source>
        <dbReference type="ARBA" id="ARBA00022801"/>
    </source>
</evidence>
<evidence type="ECO:0000313" key="4">
    <source>
        <dbReference type="Proteomes" id="UP001497497"/>
    </source>
</evidence>
<protein>
    <recommendedName>
        <fullName evidence="2">Alpha/beta hydrolase fold-3 domain-containing protein</fullName>
    </recommendedName>
</protein>
<sequence>MTDSQGPWDEIAKNHVVHEESYSFAERLQAMGAKPFCAMDLEEARAQCDELTAQFSGEVDFDGEVREIVIPSPYSKEGIPTTIYKPSNCPETPIILIYFHGGGLILFSRKSYETCLQTIARDSGAIVLNVEYRLITETETPAAPFDDAVQVTKWVLDNREAVGGRNDSKVGVGGDSAGGQLAISVTNDVQGLDFQVLIYPNSDLSFEQPSCQEFANCPGLSEKDVEWFSRHTLDRIPGYVTNPRINGMARTNTELSPPALILLAEIDPVRDSGMAYAEKLRGAGVSVRIVIIEGVPHVFFGLPGHFKAKCEEAYGHVVQFITDFQ</sequence>
<dbReference type="SUPFAM" id="SSF53474">
    <property type="entry name" value="alpha/beta-Hydrolases"/>
    <property type="match status" value="1"/>
</dbReference>
<dbReference type="InterPro" id="IPR050300">
    <property type="entry name" value="GDXG_lipolytic_enzyme"/>
</dbReference>
<gene>
    <name evidence="3" type="ORF">GSLYS_00016312001</name>
</gene>
<evidence type="ECO:0000313" key="3">
    <source>
        <dbReference type="EMBL" id="CAL1542778.1"/>
    </source>
</evidence>
<dbReference type="Pfam" id="PF07859">
    <property type="entry name" value="Abhydrolase_3"/>
    <property type="match status" value="1"/>
</dbReference>
<dbReference type="InterPro" id="IPR029058">
    <property type="entry name" value="AB_hydrolase_fold"/>
</dbReference>
<dbReference type="GO" id="GO:0016787">
    <property type="term" value="F:hydrolase activity"/>
    <property type="evidence" value="ECO:0007669"/>
    <property type="project" value="UniProtKB-KW"/>
</dbReference>
<organism evidence="3 4">
    <name type="scientific">Lymnaea stagnalis</name>
    <name type="common">Great pond snail</name>
    <name type="synonym">Helix stagnalis</name>
    <dbReference type="NCBI Taxonomy" id="6523"/>
    <lineage>
        <taxon>Eukaryota</taxon>
        <taxon>Metazoa</taxon>
        <taxon>Spiralia</taxon>
        <taxon>Lophotrochozoa</taxon>
        <taxon>Mollusca</taxon>
        <taxon>Gastropoda</taxon>
        <taxon>Heterobranchia</taxon>
        <taxon>Euthyneura</taxon>
        <taxon>Panpulmonata</taxon>
        <taxon>Hygrophila</taxon>
        <taxon>Lymnaeoidea</taxon>
        <taxon>Lymnaeidae</taxon>
        <taxon>Lymnaea</taxon>
    </lineage>
</organism>
<comment type="caution">
    <text evidence="3">The sequence shown here is derived from an EMBL/GenBank/DDBJ whole genome shotgun (WGS) entry which is preliminary data.</text>
</comment>
<dbReference type="Proteomes" id="UP001497497">
    <property type="component" value="Unassembled WGS sequence"/>
</dbReference>
<keyword evidence="1" id="KW-0378">Hydrolase</keyword>
<accession>A0AAV2I982</accession>
<keyword evidence="4" id="KW-1185">Reference proteome</keyword>
<feature type="domain" description="Alpha/beta hydrolase fold-3" evidence="2">
    <location>
        <begin position="96"/>
        <end position="300"/>
    </location>
</feature>
<dbReference type="InterPro" id="IPR013094">
    <property type="entry name" value="AB_hydrolase_3"/>
</dbReference>